<feature type="compositionally biased region" description="Basic and acidic residues" evidence="1">
    <location>
        <begin position="217"/>
        <end position="226"/>
    </location>
</feature>
<keyword evidence="3" id="KW-1185">Reference proteome</keyword>
<evidence type="ECO:0000256" key="1">
    <source>
        <dbReference type="SAM" id="MobiDB-lite"/>
    </source>
</evidence>
<sequence length="416" mass="44194">MASAAASQTSPPSAAAPRRLWGSDLLLRKVPLYAQARRYAAVDPDDPRSEGNTLGYGCSSYPLLAAVRACYEKVNGDDTAAEAAAATTVVDRSPFCGIDRAGYAHVPAHRKWGTAAASLAGDAVHATSEQSATMVRRAAAAVVMDDALGPATLAQVLEPWFGVLEDRLSVDAQQALRESLERAQGRKATERERAAKGGDSDATATGPREGGGDAVDEGGRADDVDTPRVLRRRRLYEREEETHGAVHTRVESAIAHLAAATPQEKEMLRSARMATNDAAAEAHAAHDGGGTALSPSPDTWGSRMLSLVTSTTAAAASGIGAAAHRSDEEAERQQKVLAYLKRVRWVTTQWSSTTNQMALKDAAASSPSWGAMTEGQRVRVEMEHTQAQRRRFRRPRRGEADKAGGDGDEADASVED</sequence>
<feature type="region of interest" description="Disordered" evidence="1">
    <location>
        <begin position="367"/>
        <end position="416"/>
    </location>
</feature>
<protein>
    <submittedName>
        <fullName evidence="2">Uncharacterized protein</fullName>
    </submittedName>
</protein>
<name>A0AAW0F985_9TRYP</name>
<comment type="caution">
    <text evidence="2">The sequence shown here is derived from an EMBL/GenBank/DDBJ whole genome shotgun (WGS) entry which is preliminary data.</text>
</comment>
<feature type="compositionally biased region" description="Basic and acidic residues" evidence="1">
    <location>
        <begin position="180"/>
        <end position="199"/>
    </location>
</feature>
<accession>A0AAW0F985</accession>
<dbReference type="AlphaFoldDB" id="A0AAW0F985"/>
<proteinExistence type="predicted"/>
<dbReference type="Proteomes" id="UP001430356">
    <property type="component" value="Unassembled WGS sequence"/>
</dbReference>
<evidence type="ECO:0000313" key="3">
    <source>
        <dbReference type="Proteomes" id="UP001430356"/>
    </source>
</evidence>
<dbReference type="EMBL" id="JAECZO010000025">
    <property type="protein sequence ID" value="KAK7202141.1"/>
    <property type="molecule type" value="Genomic_DNA"/>
</dbReference>
<evidence type="ECO:0000313" key="2">
    <source>
        <dbReference type="EMBL" id="KAK7202141.1"/>
    </source>
</evidence>
<reference evidence="2 3" key="1">
    <citation type="journal article" date="2021" name="MBio">
        <title>A New Model Trypanosomatid, Novymonas esmeraldas: Genomic Perception of Its 'Candidatus Pandoraea novymonadis' Endosymbiont.</title>
        <authorList>
            <person name="Zakharova A."/>
            <person name="Saura A."/>
            <person name="Butenko A."/>
            <person name="Podesvova L."/>
            <person name="Warmusova S."/>
            <person name="Kostygov A.Y."/>
            <person name="Nenarokova A."/>
            <person name="Lukes J."/>
            <person name="Opperdoes F.R."/>
            <person name="Yurchenko V."/>
        </authorList>
    </citation>
    <scope>NUCLEOTIDE SEQUENCE [LARGE SCALE GENOMIC DNA]</scope>
    <source>
        <strain evidence="2 3">E262AT.01</strain>
    </source>
</reference>
<organism evidence="2 3">
    <name type="scientific">Novymonas esmeraldas</name>
    <dbReference type="NCBI Taxonomy" id="1808958"/>
    <lineage>
        <taxon>Eukaryota</taxon>
        <taxon>Discoba</taxon>
        <taxon>Euglenozoa</taxon>
        <taxon>Kinetoplastea</taxon>
        <taxon>Metakinetoplastina</taxon>
        <taxon>Trypanosomatida</taxon>
        <taxon>Trypanosomatidae</taxon>
        <taxon>Novymonas</taxon>
    </lineage>
</organism>
<gene>
    <name evidence="2" type="ORF">NESM_000283300</name>
</gene>
<feature type="region of interest" description="Disordered" evidence="1">
    <location>
        <begin position="180"/>
        <end position="226"/>
    </location>
</feature>
<feature type="compositionally biased region" description="Basic and acidic residues" evidence="1">
    <location>
        <begin position="376"/>
        <end position="386"/>
    </location>
</feature>
<feature type="compositionally biased region" description="Basic residues" evidence="1">
    <location>
        <begin position="387"/>
        <end position="396"/>
    </location>
</feature>
<feature type="compositionally biased region" description="Acidic residues" evidence="1">
    <location>
        <begin position="406"/>
        <end position="416"/>
    </location>
</feature>